<proteinExistence type="predicted"/>
<dbReference type="Proteomes" id="UP000037035">
    <property type="component" value="Unassembled WGS sequence"/>
</dbReference>
<feature type="region of interest" description="Disordered" evidence="1">
    <location>
        <begin position="64"/>
        <end position="123"/>
    </location>
</feature>
<dbReference type="OrthoDB" id="2507653at2759"/>
<evidence type="ECO:0000256" key="1">
    <source>
        <dbReference type="SAM" id="MobiDB-lite"/>
    </source>
</evidence>
<comment type="caution">
    <text evidence="3">The sequence shown here is derived from an EMBL/GenBank/DDBJ whole genome shotgun (WGS) entry which is preliminary data.</text>
</comment>
<evidence type="ECO:0000313" key="3">
    <source>
        <dbReference type="EMBL" id="KNZ64159.1"/>
    </source>
</evidence>
<feature type="region of interest" description="Disordered" evidence="1">
    <location>
        <begin position="28"/>
        <end position="51"/>
    </location>
</feature>
<sequence length="183" mass="19641">MNYIALLIYLPVLISGLHIDKMARREGDIEGPSSAQATKTHNKQSSPAARNLDMATVHANSLTKLSSRDTPRVQKGIELPDRIQQGGAIPAPSVSPAEMVSSKQRSTHSGRSEARPRGHISNSKAYDSFLIHKRDGNKPSAKNLLKTFIDGMRTDGSLKPANGTTPVGSKASSITRHPGSTTH</sequence>
<evidence type="ECO:0000313" key="4">
    <source>
        <dbReference type="Proteomes" id="UP000037035"/>
    </source>
</evidence>
<protein>
    <submittedName>
        <fullName evidence="3">Uncharacterized protein</fullName>
    </submittedName>
</protein>
<evidence type="ECO:0000256" key="2">
    <source>
        <dbReference type="SAM" id="SignalP"/>
    </source>
</evidence>
<accession>A0A0L6VTX1</accession>
<feature type="chain" id="PRO_5005568692" evidence="2">
    <location>
        <begin position="17"/>
        <end position="183"/>
    </location>
</feature>
<reference evidence="3 4" key="1">
    <citation type="submission" date="2015-08" db="EMBL/GenBank/DDBJ databases">
        <title>Next Generation Sequencing and Analysis of the Genome of Puccinia sorghi L Schw, the Causal Agent of Maize Common Rust.</title>
        <authorList>
            <person name="Rochi L."/>
            <person name="Burguener G."/>
            <person name="Darino M."/>
            <person name="Turjanski A."/>
            <person name="Kreff E."/>
            <person name="Dieguez M.J."/>
            <person name="Sacco F."/>
        </authorList>
    </citation>
    <scope>NUCLEOTIDE SEQUENCE [LARGE SCALE GENOMIC DNA]</scope>
    <source>
        <strain evidence="3 4">RO10H11247</strain>
    </source>
</reference>
<keyword evidence="2" id="KW-0732">Signal</keyword>
<organism evidence="3 4">
    <name type="scientific">Puccinia sorghi</name>
    <dbReference type="NCBI Taxonomy" id="27349"/>
    <lineage>
        <taxon>Eukaryota</taxon>
        <taxon>Fungi</taxon>
        <taxon>Dikarya</taxon>
        <taxon>Basidiomycota</taxon>
        <taxon>Pucciniomycotina</taxon>
        <taxon>Pucciniomycetes</taxon>
        <taxon>Pucciniales</taxon>
        <taxon>Pucciniaceae</taxon>
        <taxon>Puccinia</taxon>
    </lineage>
</organism>
<feature type="compositionally biased region" description="Polar residues" evidence="1">
    <location>
        <begin position="33"/>
        <end position="48"/>
    </location>
</feature>
<feature type="compositionally biased region" description="Polar residues" evidence="1">
    <location>
        <begin position="162"/>
        <end position="183"/>
    </location>
</feature>
<dbReference type="AlphaFoldDB" id="A0A0L6VTX1"/>
<feature type="signal peptide" evidence="2">
    <location>
        <begin position="1"/>
        <end position="16"/>
    </location>
</feature>
<dbReference type="VEuPathDB" id="FungiDB:VP01_105g8"/>
<keyword evidence="4" id="KW-1185">Reference proteome</keyword>
<gene>
    <name evidence="3" type="ORF">VP01_105g8</name>
</gene>
<feature type="region of interest" description="Disordered" evidence="1">
    <location>
        <begin position="152"/>
        <end position="183"/>
    </location>
</feature>
<name>A0A0L6VTX1_9BASI</name>
<dbReference type="EMBL" id="LAVV01000666">
    <property type="protein sequence ID" value="KNZ64159.1"/>
    <property type="molecule type" value="Genomic_DNA"/>
</dbReference>